<dbReference type="GO" id="GO:0005829">
    <property type="term" value="C:cytosol"/>
    <property type="evidence" value="ECO:0007669"/>
    <property type="project" value="TreeGrafter"/>
</dbReference>
<dbReference type="PANTHER" id="PTHR13743">
    <property type="entry name" value="BEIGE/BEACH-RELATED"/>
    <property type="match status" value="1"/>
</dbReference>
<dbReference type="InterPro" id="IPR016024">
    <property type="entry name" value="ARM-type_fold"/>
</dbReference>
<dbReference type="PANTHER" id="PTHR13743:SF162">
    <property type="entry name" value="NEUROBEACHIN"/>
    <property type="match status" value="1"/>
</dbReference>
<gene>
    <name evidence="2" type="ORF">FKW44_018459</name>
</gene>
<dbReference type="EMBL" id="CP045902">
    <property type="protein sequence ID" value="QQP37998.1"/>
    <property type="molecule type" value="Genomic_DNA"/>
</dbReference>
<feature type="domain" description="Neurobeachin alpha-solenoid region" evidence="1">
    <location>
        <begin position="22"/>
        <end position="159"/>
    </location>
</feature>
<dbReference type="Pfam" id="PF20425">
    <property type="entry name" value="Neurobeachin"/>
    <property type="match status" value="1"/>
</dbReference>
<dbReference type="GO" id="GO:0019901">
    <property type="term" value="F:protein kinase binding"/>
    <property type="evidence" value="ECO:0007669"/>
    <property type="project" value="TreeGrafter"/>
</dbReference>
<evidence type="ECO:0000313" key="2">
    <source>
        <dbReference type="EMBL" id="QQP37998.1"/>
    </source>
</evidence>
<name>A0A7T8GUE8_CALRO</name>
<accession>A0A7T8GUE8</accession>
<dbReference type="InterPro" id="IPR046852">
    <property type="entry name" value="Neurobeachin_a-sol"/>
</dbReference>
<evidence type="ECO:0000313" key="3">
    <source>
        <dbReference type="Proteomes" id="UP000595437"/>
    </source>
</evidence>
<dbReference type="InterPro" id="IPR050865">
    <property type="entry name" value="BEACH_Domain"/>
</dbReference>
<dbReference type="OrthoDB" id="26681at2759"/>
<reference evidence="3" key="1">
    <citation type="submission" date="2021-01" db="EMBL/GenBank/DDBJ databases">
        <title>Caligus Genome Assembly.</title>
        <authorList>
            <person name="Gallardo-Escarate C."/>
        </authorList>
    </citation>
    <scope>NUCLEOTIDE SEQUENCE [LARGE SCALE GENOMIC DNA]</scope>
</reference>
<proteinExistence type="predicted"/>
<dbReference type="Proteomes" id="UP000595437">
    <property type="component" value="Chromosome 13"/>
</dbReference>
<dbReference type="AlphaFoldDB" id="A0A7T8GUE8"/>
<sequence length="173" mass="19185">MKTESSSNAFTVLKDRIMEGSASNKEVVNSVLNLLVGGEFNLEQNFVIEDPSHIRQMMDLLDASNPSQQAEILSVFTAILRKSVRNLTACSEARLMEYLLRILPGAPPVVIDLLVDLLGILASYSISVKELKLLFAAMKAHGGKWPRHSKKLLNVLKQMPNRSGPDVFFSFRG</sequence>
<keyword evidence="3" id="KW-1185">Reference proteome</keyword>
<evidence type="ECO:0000259" key="1">
    <source>
        <dbReference type="Pfam" id="PF20425"/>
    </source>
</evidence>
<dbReference type="GO" id="GO:0016020">
    <property type="term" value="C:membrane"/>
    <property type="evidence" value="ECO:0007669"/>
    <property type="project" value="TreeGrafter"/>
</dbReference>
<dbReference type="SUPFAM" id="SSF48371">
    <property type="entry name" value="ARM repeat"/>
    <property type="match status" value="1"/>
</dbReference>
<protein>
    <submittedName>
        <fullName evidence="2">Neurobeachinlike</fullName>
    </submittedName>
</protein>
<dbReference type="GO" id="GO:0008104">
    <property type="term" value="P:intracellular protein localization"/>
    <property type="evidence" value="ECO:0007669"/>
    <property type="project" value="TreeGrafter"/>
</dbReference>
<organism evidence="2 3">
    <name type="scientific">Caligus rogercresseyi</name>
    <name type="common">Sea louse</name>
    <dbReference type="NCBI Taxonomy" id="217165"/>
    <lineage>
        <taxon>Eukaryota</taxon>
        <taxon>Metazoa</taxon>
        <taxon>Ecdysozoa</taxon>
        <taxon>Arthropoda</taxon>
        <taxon>Crustacea</taxon>
        <taxon>Multicrustacea</taxon>
        <taxon>Hexanauplia</taxon>
        <taxon>Copepoda</taxon>
        <taxon>Siphonostomatoida</taxon>
        <taxon>Caligidae</taxon>
        <taxon>Caligus</taxon>
    </lineage>
</organism>